<protein>
    <submittedName>
        <fullName evidence="3">Phage-related minor tail protein</fullName>
    </submittedName>
</protein>
<reference evidence="3 4" key="1">
    <citation type="submission" date="2018-12" db="EMBL/GenBank/DDBJ databases">
        <authorList>
            <consortium name="Pathogen Informatics"/>
        </authorList>
    </citation>
    <scope>NUCLEOTIDE SEQUENCE [LARGE SCALE GENOMIC DNA]</scope>
    <source>
        <strain evidence="3 4">NCTC9695</strain>
    </source>
</reference>
<evidence type="ECO:0000256" key="1">
    <source>
        <dbReference type="SAM" id="Coils"/>
    </source>
</evidence>
<name>A0A3S4LKQ6_CHRVL</name>
<organism evidence="3 4">
    <name type="scientific">Chromobacterium violaceum</name>
    <dbReference type="NCBI Taxonomy" id="536"/>
    <lineage>
        <taxon>Bacteria</taxon>
        <taxon>Pseudomonadati</taxon>
        <taxon>Pseudomonadota</taxon>
        <taxon>Betaproteobacteria</taxon>
        <taxon>Neisseriales</taxon>
        <taxon>Chromobacteriaceae</taxon>
        <taxon>Chromobacterium</taxon>
    </lineage>
</organism>
<accession>A0A3S4LKQ6</accession>
<dbReference type="Pfam" id="PF09718">
    <property type="entry name" value="Tape_meas_lam_C"/>
    <property type="match status" value="1"/>
</dbReference>
<dbReference type="AlphaFoldDB" id="A0A3S4LKQ6"/>
<gene>
    <name evidence="3" type="ORF">NCTC9695_03453</name>
</gene>
<keyword evidence="1" id="KW-0175">Coiled coil</keyword>
<feature type="domain" description="Bacteriophage tail tape measure C-terminal" evidence="2">
    <location>
        <begin position="394"/>
        <end position="467"/>
    </location>
</feature>
<evidence type="ECO:0000313" key="3">
    <source>
        <dbReference type="EMBL" id="VEB42999.1"/>
    </source>
</evidence>
<evidence type="ECO:0000313" key="4">
    <source>
        <dbReference type="Proteomes" id="UP000275777"/>
    </source>
</evidence>
<evidence type="ECO:0000259" key="2">
    <source>
        <dbReference type="Pfam" id="PF09718"/>
    </source>
</evidence>
<proteinExistence type="predicted"/>
<dbReference type="Proteomes" id="UP000275777">
    <property type="component" value="Chromosome"/>
</dbReference>
<sequence>MVKGIPGKIEDYQVNADPAEAAKNYDDALARRNDAKKAYQVALVNQAKNALDPWYEEDGEGGMNWRRSQGSKNALSKFLGDETFASRAEKKAIALGKEQQAYDRALAQAKTTEDKAKALAKHQANIAQIEIMYKERGEGKHPRGGLSRGESGIAGLEADIRSLSQMIDQYSQLGSAAQKLTDGEKQLNKLRAQRVELANKSKAGLTEKGLADRGKELADLDKQIQLAQKKVSLEKSVRGLENYYSDMEKSQSGIRAADAYLKRLDQIGIKVEKLTEAEKDLLDLRAERETLKSAPEPADMDEVSARRKRIEALGSQIDYKQKQVDLEAAGKRGLTVRLETEEIQRQIAVMGLGTTARERYLYSQSLEKKGVEALSAEYEQLMALYDEQVVKSRDFVTGWDAAMADYLDSTSNNARAAGAIFNTMTSSMEAGLVQFFETGKLGWKEFSISVLREINKIMAAKAAAGLLSSAGGWFSSGAGGLMNFAAGMIGGGATQAAAPIVDGTIGPGRAFGGPVYPNTLHPVNERGMPELLMYGGNQFLMMPGQGGHVTPLMPATGGSGRPAEGGVTIEQTNIFNGDKQESQSGNGAASFERMMAGLVQPCARLRSR</sequence>
<dbReference type="EMBL" id="LR134182">
    <property type="protein sequence ID" value="VEB42999.1"/>
    <property type="molecule type" value="Genomic_DNA"/>
</dbReference>
<dbReference type="InterPro" id="IPR006431">
    <property type="entry name" value="Phage_tape_meas_C"/>
</dbReference>
<feature type="coiled-coil region" evidence="1">
    <location>
        <begin position="153"/>
        <end position="200"/>
    </location>
</feature>